<dbReference type="GO" id="GO:0009414">
    <property type="term" value="P:response to water deprivation"/>
    <property type="evidence" value="ECO:0007669"/>
    <property type="project" value="UniProtKB-ARBA"/>
</dbReference>
<dbReference type="PROSITE" id="PS50110">
    <property type="entry name" value="RESPONSE_REGULATORY"/>
    <property type="match status" value="1"/>
</dbReference>
<dbReference type="Pfam" id="PF00072">
    <property type="entry name" value="Response_reg"/>
    <property type="match status" value="1"/>
</dbReference>
<dbReference type="FunFam" id="1.10.10.60:FF:000007">
    <property type="entry name" value="Two-component response regulator"/>
    <property type="match status" value="1"/>
</dbReference>
<dbReference type="CDD" id="cd17584">
    <property type="entry name" value="REC_typeB_ARR-like"/>
    <property type="match status" value="1"/>
</dbReference>
<dbReference type="InterPro" id="IPR009057">
    <property type="entry name" value="Homeodomain-like_sf"/>
</dbReference>
<keyword evidence="9" id="KW-0804">Transcription</keyword>
<dbReference type="GO" id="GO:0005634">
    <property type="term" value="C:nucleus"/>
    <property type="evidence" value="ECO:0007669"/>
    <property type="project" value="UniProtKB-SubCell"/>
</dbReference>
<proteinExistence type="inferred from homology"/>
<dbReference type="GO" id="GO:0031537">
    <property type="term" value="P:regulation of anthocyanin metabolic process"/>
    <property type="evidence" value="ECO:0007669"/>
    <property type="project" value="UniProtKB-ARBA"/>
</dbReference>
<feature type="domain" description="Response regulatory" evidence="13">
    <location>
        <begin position="18"/>
        <end position="133"/>
    </location>
</feature>
<dbReference type="SUPFAM" id="SSF46689">
    <property type="entry name" value="Homeodomain-like"/>
    <property type="match status" value="1"/>
</dbReference>
<dbReference type="GO" id="GO:0080113">
    <property type="term" value="P:regulation of seed growth"/>
    <property type="evidence" value="ECO:0007669"/>
    <property type="project" value="UniProtKB-ARBA"/>
</dbReference>
<dbReference type="Pfam" id="PF00249">
    <property type="entry name" value="Myb_DNA-binding"/>
    <property type="match status" value="1"/>
</dbReference>
<dbReference type="InterPro" id="IPR001789">
    <property type="entry name" value="Sig_transdc_resp-reg_receiver"/>
</dbReference>
<dbReference type="GO" id="GO:0080022">
    <property type="term" value="P:primary root development"/>
    <property type="evidence" value="ECO:0007669"/>
    <property type="project" value="UniProtKB-ARBA"/>
</dbReference>
<keyword evidence="4" id="KW-0932">Cytokinin signaling pathway</keyword>
<dbReference type="GO" id="GO:1990110">
    <property type="term" value="P:callus formation"/>
    <property type="evidence" value="ECO:0007669"/>
    <property type="project" value="UniProtKB-ARBA"/>
</dbReference>
<dbReference type="SUPFAM" id="SSF52172">
    <property type="entry name" value="CheY-like"/>
    <property type="match status" value="1"/>
</dbReference>
<comment type="caution">
    <text evidence="14">The sequence shown here is derived from an EMBL/GenBank/DDBJ whole genome shotgun (WGS) entry which is preliminary data.</text>
</comment>
<comment type="similarity">
    <text evidence="2">Belongs to the ARR family. Type-B subfamily.</text>
</comment>
<keyword evidence="7" id="KW-0238">DNA-binding</keyword>
<dbReference type="GO" id="GO:0010380">
    <property type="term" value="P:regulation of chlorophyll biosynthetic process"/>
    <property type="evidence" value="ECO:0007669"/>
    <property type="project" value="UniProtKB-ARBA"/>
</dbReference>
<dbReference type="GO" id="GO:0010082">
    <property type="term" value="P:regulation of root meristem growth"/>
    <property type="evidence" value="ECO:0007669"/>
    <property type="project" value="UniProtKB-ARBA"/>
</dbReference>
<dbReference type="NCBIfam" id="TIGR01557">
    <property type="entry name" value="myb_SHAQKYF"/>
    <property type="match status" value="1"/>
</dbReference>
<protein>
    <recommendedName>
        <fullName evidence="13">Response regulatory domain-containing protein</fullName>
    </recommendedName>
</protein>
<dbReference type="Proteomes" id="UP001324115">
    <property type="component" value="Unassembled WGS sequence"/>
</dbReference>
<dbReference type="EMBL" id="JAXUIC010000003">
    <property type="protein sequence ID" value="KAK4597777.1"/>
    <property type="molecule type" value="Genomic_DNA"/>
</dbReference>
<evidence type="ECO:0000256" key="1">
    <source>
        <dbReference type="ARBA" id="ARBA00004123"/>
    </source>
</evidence>
<accession>A0AAN7J482</accession>
<evidence type="ECO:0000313" key="15">
    <source>
        <dbReference type="Proteomes" id="UP001324115"/>
    </source>
</evidence>
<evidence type="ECO:0000256" key="2">
    <source>
        <dbReference type="ARBA" id="ARBA00006015"/>
    </source>
</evidence>
<comment type="subcellular location">
    <subcellularLocation>
        <location evidence="1">Nucleus</location>
    </subcellularLocation>
</comment>
<comment type="subunit">
    <text evidence="11">Binds the target DNA as a monomer.</text>
</comment>
<dbReference type="Gene3D" id="3.40.50.2300">
    <property type="match status" value="1"/>
</dbReference>
<evidence type="ECO:0000256" key="8">
    <source>
        <dbReference type="ARBA" id="ARBA00023159"/>
    </source>
</evidence>
<evidence type="ECO:0000256" key="5">
    <source>
        <dbReference type="ARBA" id="ARBA00023012"/>
    </source>
</evidence>
<evidence type="ECO:0000313" key="14">
    <source>
        <dbReference type="EMBL" id="KAK4597777.1"/>
    </source>
</evidence>
<dbReference type="InterPro" id="IPR001005">
    <property type="entry name" value="SANT/Myb"/>
</dbReference>
<dbReference type="GO" id="GO:0080036">
    <property type="term" value="P:regulation of cytokinin-activated signaling pathway"/>
    <property type="evidence" value="ECO:0007669"/>
    <property type="project" value="UniProtKB-ARBA"/>
</dbReference>
<evidence type="ECO:0000256" key="9">
    <source>
        <dbReference type="ARBA" id="ARBA00023163"/>
    </source>
</evidence>
<dbReference type="PANTHER" id="PTHR43874:SF137">
    <property type="entry name" value="TWO-COMPONENT RESPONSE REGULATOR ARR11"/>
    <property type="match status" value="1"/>
</dbReference>
<evidence type="ECO:0000256" key="12">
    <source>
        <dbReference type="PROSITE-ProRule" id="PRU00169"/>
    </source>
</evidence>
<dbReference type="GO" id="GO:0010492">
    <property type="term" value="P:maintenance of shoot apical meristem identity"/>
    <property type="evidence" value="ECO:0007669"/>
    <property type="project" value="UniProtKB-ARBA"/>
</dbReference>
<evidence type="ECO:0000256" key="3">
    <source>
        <dbReference type="ARBA" id="ARBA00022553"/>
    </source>
</evidence>
<dbReference type="InterPro" id="IPR011006">
    <property type="entry name" value="CheY-like_superfamily"/>
</dbReference>
<keyword evidence="8" id="KW-0010">Activator</keyword>
<keyword evidence="5" id="KW-0902">Two-component regulatory system</keyword>
<dbReference type="GO" id="GO:0003677">
    <property type="term" value="F:DNA binding"/>
    <property type="evidence" value="ECO:0007669"/>
    <property type="project" value="UniProtKB-KW"/>
</dbReference>
<dbReference type="SMART" id="SM00448">
    <property type="entry name" value="REC"/>
    <property type="match status" value="1"/>
</dbReference>
<feature type="modified residue" description="4-aspartylphosphate" evidence="12">
    <location>
        <position position="69"/>
    </location>
</feature>
<evidence type="ECO:0000256" key="7">
    <source>
        <dbReference type="ARBA" id="ARBA00023125"/>
    </source>
</evidence>
<evidence type="ECO:0000259" key="13">
    <source>
        <dbReference type="PROSITE" id="PS50110"/>
    </source>
</evidence>
<sequence>MENGFSSPRSESFPAGLRVLVVDDDPTWLKILEKMLKKCAYDVTTCHLAREALNLLRERKDGYDIVISDVNMPDMDGFKLLEHVGLEMDLPVIMMSVDGETSKVMKGVQHGACDYLLKPIRMKELRNIWQHVFRKKIHEIRDIEHENIDIIQMSRNGSDLSDDGHMYCGEDYNSKKRKDFDKNDDKDFGDHSTKKHRVVWSVDLHQKFVKAVNQIGFDKVGPKKILDLMNVQWLTRENVASHLQKYRLYLSRLQKENDLKASFGGIKHSDFPPKDPAASYGHQSSISLNQNDVANGYQFCGSNFIAQDADTKNHEGDLKIVSEMTEIKRTLTADVSDPQKARSSQSFGHSFASLETEASYPAFDSTNPPEFSWSENTETQVKKELKPHLQLEDGYSQLPPHGPQHQIQMNQLQSDPAVTSVLSLTGRDISGSIETKPLFTEFKSKHASHVSPTESAIDTFPVQTKSQLINHQSFEPISTVISSTKPQGFNLSITDLESSQRNLTLASDPNFAPINEDLTVWLQGDYYSMNFGQSIDLIDYDDPGFLAEVPFYFYDPLTADFQCPIDSTTECPIVDQGLFIA</sequence>
<dbReference type="FunFam" id="3.40.50.2300:FF:000132">
    <property type="entry name" value="Two-component response regulator"/>
    <property type="match status" value="1"/>
</dbReference>
<name>A0AAN7J482_QUERU</name>
<evidence type="ECO:0000256" key="6">
    <source>
        <dbReference type="ARBA" id="ARBA00023015"/>
    </source>
</evidence>
<keyword evidence="6" id="KW-0805">Transcription regulation</keyword>
<dbReference type="InterPro" id="IPR006447">
    <property type="entry name" value="Myb_dom_plants"/>
</dbReference>
<dbReference type="GO" id="GO:0009736">
    <property type="term" value="P:cytokinin-activated signaling pathway"/>
    <property type="evidence" value="ECO:0007669"/>
    <property type="project" value="UniProtKB-KW"/>
</dbReference>
<evidence type="ECO:0000256" key="10">
    <source>
        <dbReference type="ARBA" id="ARBA00023242"/>
    </source>
</evidence>
<dbReference type="Gene3D" id="1.10.10.60">
    <property type="entry name" value="Homeodomain-like"/>
    <property type="match status" value="1"/>
</dbReference>
<keyword evidence="3 12" id="KW-0597">Phosphoprotein</keyword>
<gene>
    <name evidence="14" type="ORF">RGQ29_015339</name>
</gene>
<evidence type="ECO:0000256" key="4">
    <source>
        <dbReference type="ARBA" id="ARBA00022864"/>
    </source>
</evidence>
<evidence type="ECO:0000256" key="11">
    <source>
        <dbReference type="ARBA" id="ARBA00061767"/>
    </source>
</evidence>
<dbReference type="PANTHER" id="PTHR43874">
    <property type="entry name" value="TWO-COMPONENT RESPONSE REGULATOR"/>
    <property type="match status" value="1"/>
</dbReference>
<dbReference type="AlphaFoldDB" id="A0AAN7J482"/>
<keyword evidence="10" id="KW-0539">Nucleus</keyword>
<dbReference type="InterPro" id="IPR045279">
    <property type="entry name" value="ARR-like"/>
</dbReference>
<keyword evidence="15" id="KW-1185">Reference proteome</keyword>
<reference evidence="14 15" key="1">
    <citation type="journal article" date="2023" name="G3 (Bethesda)">
        <title>A haplotype-resolved chromosome-scale genome for Quercus rubra L. provides insights into the genetics of adaptive traits for red oak species.</title>
        <authorList>
            <person name="Kapoor B."/>
            <person name="Jenkins J."/>
            <person name="Schmutz J."/>
            <person name="Zhebentyayeva T."/>
            <person name="Kuelheim C."/>
            <person name="Coggeshall M."/>
            <person name="Heim C."/>
            <person name="Lasky J.R."/>
            <person name="Leites L."/>
            <person name="Islam-Faridi N."/>
            <person name="Romero-Severson J."/>
            <person name="DeLeo V.L."/>
            <person name="Lucas S.M."/>
            <person name="Lazic D."/>
            <person name="Gailing O."/>
            <person name="Carlson J."/>
            <person name="Staton M."/>
        </authorList>
    </citation>
    <scope>NUCLEOTIDE SEQUENCE [LARGE SCALE GENOMIC DNA]</scope>
    <source>
        <strain evidence="14">Pseudo-F2</strain>
    </source>
</reference>
<dbReference type="GO" id="GO:0000160">
    <property type="term" value="P:phosphorelay signal transduction system"/>
    <property type="evidence" value="ECO:0007669"/>
    <property type="project" value="UniProtKB-KW"/>
</dbReference>
<organism evidence="14 15">
    <name type="scientific">Quercus rubra</name>
    <name type="common">Northern red oak</name>
    <name type="synonym">Quercus borealis</name>
    <dbReference type="NCBI Taxonomy" id="3512"/>
    <lineage>
        <taxon>Eukaryota</taxon>
        <taxon>Viridiplantae</taxon>
        <taxon>Streptophyta</taxon>
        <taxon>Embryophyta</taxon>
        <taxon>Tracheophyta</taxon>
        <taxon>Spermatophyta</taxon>
        <taxon>Magnoliopsida</taxon>
        <taxon>eudicotyledons</taxon>
        <taxon>Gunneridae</taxon>
        <taxon>Pentapetalae</taxon>
        <taxon>rosids</taxon>
        <taxon>fabids</taxon>
        <taxon>Fagales</taxon>
        <taxon>Fagaceae</taxon>
        <taxon>Quercus</taxon>
    </lineage>
</organism>